<sequence length="116" mass="13028">MPSVASHPSLALLRVMRHHLQLSMNPVPLAPTCLVMGLTSDLDGVLDVMRLPTALSHVKNSTGSLTKSTAPFFRNTMTRLLKVVQRRSHLMKKCRKSREKFHLFYPANKFCVSGLQ</sequence>
<organism evidence="1 2">
    <name type="scientific">Hymenolepis diminuta</name>
    <name type="common">Rat tapeworm</name>
    <dbReference type="NCBI Taxonomy" id="6216"/>
    <lineage>
        <taxon>Eukaryota</taxon>
        <taxon>Metazoa</taxon>
        <taxon>Spiralia</taxon>
        <taxon>Lophotrochozoa</taxon>
        <taxon>Platyhelminthes</taxon>
        <taxon>Cestoda</taxon>
        <taxon>Eucestoda</taxon>
        <taxon>Cyclophyllidea</taxon>
        <taxon>Hymenolepididae</taxon>
        <taxon>Hymenolepis</taxon>
    </lineage>
</organism>
<accession>A0A564YNV8</accession>
<dbReference type="Proteomes" id="UP000321570">
    <property type="component" value="Unassembled WGS sequence"/>
</dbReference>
<dbReference type="AlphaFoldDB" id="A0A564YNV8"/>
<evidence type="ECO:0000313" key="1">
    <source>
        <dbReference type="EMBL" id="VUZ48952.1"/>
    </source>
</evidence>
<keyword evidence="2" id="KW-1185">Reference proteome</keyword>
<proteinExistence type="predicted"/>
<dbReference type="EMBL" id="CABIJS010000321">
    <property type="protein sequence ID" value="VUZ48952.1"/>
    <property type="molecule type" value="Genomic_DNA"/>
</dbReference>
<protein>
    <submittedName>
        <fullName evidence="1">Uncharacterized protein</fullName>
    </submittedName>
</protein>
<reference evidence="1 2" key="1">
    <citation type="submission" date="2019-07" db="EMBL/GenBank/DDBJ databases">
        <authorList>
            <person name="Jastrzebski P J."/>
            <person name="Paukszto L."/>
            <person name="Jastrzebski P J."/>
        </authorList>
    </citation>
    <scope>NUCLEOTIDE SEQUENCE [LARGE SCALE GENOMIC DNA]</scope>
    <source>
        <strain evidence="1 2">WMS-il1</strain>
    </source>
</reference>
<evidence type="ECO:0000313" key="2">
    <source>
        <dbReference type="Proteomes" id="UP000321570"/>
    </source>
</evidence>
<name>A0A564YNV8_HYMDI</name>
<gene>
    <name evidence="1" type="ORF">WMSIL1_LOCUS8093</name>
</gene>